<dbReference type="STRING" id="407821.A0A087T7I3"/>
<dbReference type="InterPro" id="IPR003029">
    <property type="entry name" value="S1_domain"/>
</dbReference>
<sequence>MKGQKLSVGDKVSVLVKSVDIDKKRLDLELCTDSDVKQEPQSPSSRKAQIQPRLFADLKVNQELAGCITSITAFGAFVDVGVGKDGLLHISKMAGQNLNIGDSITVFVQNIDFDKKQLQLNLCTNLKFNQQSSANIKNEQLKPMPFTDLRINQELTGVVKNIAPYGAFVDIGVGSNGLIHISRMRGKELNIGDIVSVVVKSVDFEKKRIELEFCTEYKVKTEPNNFNNLKKEQSKSHQFTDLRVNEELTGFVRNVTMYGAFVDVGVGSNGLIHVSKMKGQQLQVGEKVSVRLRSIDYQRKRLE</sequence>
<dbReference type="PANTHER" id="PTHR10724">
    <property type="entry name" value="30S RIBOSOMAL PROTEIN S1"/>
    <property type="match status" value="1"/>
</dbReference>
<evidence type="ECO:0000313" key="2">
    <source>
        <dbReference type="EMBL" id="KFM61072.1"/>
    </source>
</evidence>
<dbReference type="OrthoDB" id="6538017at2759"/>
<keyword evidence="2" id="KW-0687">Ribonucleoprotein</keyword>
<dbReference type="SUPFAM" id="SSF50249">
    <property type="entry name" value="Nucleic acid-binding proteins"/>
    <property type="match status" value="3"/>
</dbReference>
<protein>
    <submittedName>
        <fullName evidence="2">30S ribosomal protein S1</fullName>
    </submittedName>
</protein>
<dbReference type="EMBL" id="KK113795">
    <property type="protein sequence ID" value="KFM61072.1"/>
    <property type="molecule type" value="Genomic_DNA"/>
</dbReference>
<dbReference type="AlphaFoldDB" id="A0A087T7I3"/>
<accession>A0A087T7I3</accession>
<feature type="domain" description="S1 motif" evidence="1">
    <location>
        <begin position="61"/>
        <end position="123"/>
    </location>
</feature>
<dbReference type="GO" id="GO:0006412">
    <property type="term" value="P:translation"/>
    <property type="evidence" value="ECO:0007669"/>
    <property type="project" value="TreeGrafter"/>
</dbReference>
<organism evidence="2 3">
    <name type="scientific">Stegodyphus mimosarum</name>
    <name type="common">African social velvet spider</name>
    <dbReference type="NCBI Taxonomy" id="407821"/>
    <lineage>
        <taxon>Eukaryota</taxon>
        <taxon>Metazoa</taxon>
        <taxon>Ecdysozoa</taxon>
        <taxon>Arthropoda</taxon>
        <taxon>Chelicerata</taxon>
        <taxon>Arachnida</taxon>
        <taxon>Araneae</taxon>
        <taxon>Araneomorphae</taxon>
        <taxon>Entelegynae</taxon>
        <taxon>Eresoidea</taxon>
        <taxon>Eresidae</taxon>
        <taxon>Stegodyphus</taxon>
    </lineage>
</organism>
<evidence type="ECO:0000313" key="3">
    <source>
        <dbReference type="Proteomes" id="UP000054359"/>
    </source>
</evidence>
<feature type="non-terminal residue" evidence="2">
    <location>
        <position position="303"/>
    </location>
</feature>
<dbReference type="Proteomes" id="UP000054359">
    <property type="component" value="Unassembled WGS sequence"/>
</dbReference>
<dbReference type="InterPro" id="IPR012340">
    <property type="entry name" value="NA-bd_OB-fold"/>
</dbReference>
<feature type="domain" description="S1 motif" evidence="1">
    <location>
        <begin position="152"/>
        <end position="214"/>
    </location>
</feature>
<proteinExistence type="predicted"/>
<gene>
    <name evidence="2" type="ORF">X975_18628</name>
</gene>
<keyword evidence="3" id="KW-1185">Reference proteome</keyword>
<dbReference type="InterPro" id="IPR050437">
    <property type="entry name" value="Ribos_protein_bS1-like"/>
</dbReference>
<dbReference type="SMART" id="SM00316">
    <property type="entry name" value="S1"/>
    <property type="match status" value="3"/>
</dbReference>
<reference evidence="2 3" key="1">
    <citation type="submission" date="2013-11" db="EMBL/GenBank/DDBJ databases">
        <title>Genome sequencing of Stegodyphus mimosarum.</title>
        <authorList>
            <person name="Bechsgaard J."/>
        </authorList>
    </citation>
    <scope>NUCLEOTIDE SEQUENCE [LARGE SCALE GENOMIC DNA]</scope>
</reference>
<feature type="domain" description="S1 motif" evidence="1">
    <location>
        <begin position="245"/>
        <end position="303"/>
    </location>
</feature>
<dbReference type="PANTHER" id="PTHR10724:SF10">
    <property type="entry name" value="S1 RNA-BINDING DOMAIN-CONTAINING PROTEIN 1"/>
    <property type="match status" value="1"/>
</dbReference>
<dbReference type="PROSITE" id="PS50126">
    <property type="entry name" value="S1"/>
    <property type="match status" value="3"/>
</dbReference>
<keyword evidence="2" id="KW-0689">Ribosomal protein</keyword>
<name>A0A087T7I3_STEMI</name>
<dbReference type="GO" id="GO:0005840">
    <property type="term" value="C:ribosome"/>
    <property type="evidence" value="ECO:0007669"/>
    <property type="project" value="UniProtKB-KW"/>
</dbReference>
<dbReference type="GO" id="GO:0003735">
    <property type="term" value="F:structural constituent of ribosome"/>
    <property type="evidence" value="ECO:0007669"/>
    <property type="project" value="TreeGrafter"/>
</dbReference>
<evidence type="ECO:0000259" key="1">
    <source>
        <dbReference type="PROSITE" id="PS50126"/>
    </source>
</evidence>
<dbReference type="Gene3D" id="2.40.50.140">
    <property type="entry name" value="Nucleic acid-binding proteins"/>
    <property type="match status" value="3"/>
</dbReference>
<dbReference type="Pfam" id="PF00575">
    <property type="entry name" value="S1"/>
    <property type="match status" value="3"/>
</dbReference>
<dbReference type="GO" id="GO:0003729">
    <property type="term" value="F:mRNA binding"/>
    <property type="evidence" value="ECO:0007669"/>
    <property type="project" value="TreeGrafter"/>
</dbReference>